<protein>
    <recommendedName>
        <fullName evidence="5">Pherophorin domain-containing protein</fullName>
    </recommendedName>
</protein>
<dbReference type="OrthoDB" id="529282at2759"/>
<name>A0A835TDK5_9CHLO</name>
<dbReference type="EMBL" id="JAEHOD010000033">
    <property type="protein sequence ID" value="KAG2442111.1"/>
    <property type="molecule type" value="Genomic_DNA"/>
</dbReference>
<feature type="region of interest" description="Disordered" evidence="1">
    <location>
        <begin position="212"/>
        <end position="264"/>
    </location>
</feature>
<sequence>MPTSLALLALSALALVSTVMGHGGGLHDWTFLPEPTPGREYIRHEVAKCSRFVPVPATANLGPLPAFPAPASTIQVISGSASIFYYLDGNCTDRATTSIDVNLNLTLDGKPYAGRQVNGYGFIGNCSNPNDLYRNNASRGDDRFNLVWFKKENSNTTEDGHLFGAAPNVMVTRVPPAADALRSLVLYPSPQDSVPICCDLVYNPPPPTDFFTQGSFCRVPAPPPPSPPSPNPPPASPPSPSPSPATARRASPPPRRSAPRKQLH</sequence>
<evidence type="ECO:0008006" key="5">
    <source>
        <dbReference type="Google" id="ProtNLM"/>
    </source>
</evidence>
<evidence type="ECO:0000313" key="3">
    <source>
        <dbReference type="EMBL" id="KAG2442111.1"/>
    </source>
</evidence>
<feature type="compositionally biased region" description="Pro residues" evidence="1">
    <location>
        <begin position="220"/>
        <end position="243"/>
    </location>
</feature>
<dbReference type="Proteomes" id="UP000613740">
    <property type="component" value="Unassembled WGS sequence"/>
</dbReference>
<feature type="chain" id="PRO_5032895817" description="Pherophorin domain-containing protein" evidence="2">
    <location>
        <begin position="22"/>
        <end position="264"/>
    </location>
</feature>
<reference evidence="3" key="1">
    <citation type="journal article" date="2020" name="bioRxiv">
        <title>Comparative genomics of Chlamydomonas.</title>
        <authorList>
            <person name="Craig R.J."/>
            <person name="Hasan A.R."/>
            <person name="Ness R.W."/>
            <person name="Keightley P.D."/>
        </authorList>
    </citation>
    <scope>NUCLEOTIDE SEQUENCE</scope>
    <source>
        <strain evidence="3">CCAP 11/173</strain>
    </source>
</reference>
<gene>
    <name evidence="3" type="ORF">HYH02_009600</name>
</gene>
<keyword evidence="4" id="KW-1185">Reference proteome</keyword>
<accession>A0A835TDK5</accession>
<organism evidence="3 4">
    <name type="scientific">Chlamydomonas schloesseri</name>
    <dbReference type="NCBI Taxonomy" id="2026947"/>
    <lineage>
        <taxon>Eukaryota</taxon>
        <taxon>Viridiplantae</taxon>
        <taxon>Chlorophyta</taxon>
        <taxon>core chlorophytes</taxon>
        <taxon>Chlorophyceae</taxon>
        <taxon>CS clade</taxon>
        <taxon>Chlamydomonadales</taxon>
        <taxon>Chlamydomonadaceae</taxon>
        <taxon>Chlamydomonas</taxon>
    </lineage>
</organism>
<comment type="caution">
    <text evidence="3">The sequence shown here is derived from an EMBL/GenBank/DDBJ whole genome shotgun (WGS) entry which is preliminary data.</text>
</comment>
<proteinExistence type="predicted"/>
<evidence type="ECO:0000256" key="1">
    <source>
        <dbReference type="SAM" id="MobiDB-lite"/>
    </source>
</evidence>
<dbReference type="AlphaFoldDB" id="A0A835TDK5"/>
<feature type="signal peptide" evidence="2">
    <location>
        <begin position="1"/>
        <end position="21"/>
    </location>
</feature>
<evidence type="ECO:0000313" key="4">
    <source>
        <dbReference type="Proteomes" id="UP000613740"/>
    </source>
</evidence>
<keyword evidence="2" id="KW-0732">Signal</keyword>
<evidence type="ECO:0000256" key="2">
    <source>
        <dbReference type="SAM" id="SignalP"/>
    </source>
</evidence>